<dbReference type="OrthoDB" id="6514778at2759"/>
<name>A0A7R9Q0C0_9ACAR</name>
<feature type="non-terminal residue" evidence="1">
    <location>
        <position position="182"/>
    </location>
</feature>
<gene>
    <name evidence="1" type="ORF">OSB1V03_LOCUS7117</name>
</gene>
<dbReference type="AlphaFoldDB" id="A0A7R9Q0C0"/>
<dbReference type="EMBL" id="OC858632">
    <property type="protein sequence ID" value="CAD7626684.1"/>
    <property type="molecule type" value="Genomic_DNA"/>
</dbReference>
<evidence type="ECO:0000313" key="1">
    <source>
        <dbReference type="EMBL" id="CAD7626684.1"/>
    </source>
</evidence>
<proteinExistence type="predicted"/>
<protein>
    <submittedName>
        <fullName evidence="1">Uncharacterized protein</fullName>
    </submittedName>
</protein>
<sequence>MNSLIDENFSYEIYVINEFLRHCFLTFGAKQSIKAMLSTDRNSKSVSCDSLFYERSSLKRKLMSRTPSGTGGMGTSTISFKNDDYNYLINCNELIKTCKEALLENESTVINTFSDITTAEGINDVSPEDYISVQQTQELQKNSLAEFIKWLSYTEHQLETICYCANTKIKSDWKDILSHHKK</sequence>
<accession>A0A7R9Q0C0</accession>
<organism evidence="1">
    <name type="scientific">Medioppia subpectinata</name>
    <dbReference type="NCBI Taxonomy" id="1979941"/>
    <lineage>
        <taxon>Eukaryota</taxon>
        <taxon>Metazoa</taxon>
        <taxon>Ecdysozoa</taxon>
        <taxon>Arthropoda</taxon>
        <taxon>Chelicerata</taxon>
        <taxon>Arachnida</taxon>
        <taxon>Acari</taxon>
        <taxon>Acariformes</taxon>
        <taxon>Sarcoptiformes</taxon>
        <taxon>Oribatida</taxon>
        <taxon>Brachypylina</taxon>
        <taxon>Oppioidea</taxon>
        <taxon>Oppiidae</taxon>
        <taxon>Medioppia</taxon>
    </lineage>
</organism>
<evidence type="ECO:0000313" key="2">
    <source>
        <dbReference type="Proteomes" id="UP000759131"/>
    </source>
</evidence>
<keyword evidence="2" id="KW-1185">Reference proteome</keyword>
<dbReference type="Proteomes" id="UP000759131">
    <property type="component" value="Unassembled WGS sequence"/>
</dbReference>
<dbReference type="EMBL" id="CAJPIZ010004057">
    <property type="protein sequence ID" value="CAG2107114.1"/>
    <property type="molecule type" value="Genomic_DNA"/>
</dbReference>
<reference evidence="1" key="1">
    <citation type="submission" date="2020-11" db="EMBL/GenBank/DDBJ databases">
        <authorList>
            <person name="Tran Van P."/>
        </authorList>
    </citation>
    <scope>NUCLEOTIDE SEQUENCE</scope>
</reference>